<gene>
    <name evidence="2" type="ORF">Taro_017938</name>
</gene>
<evidence type="ECO:0000256" key="1">
    <source>
        <dbReference type="SAM" id="MobiDB-lite"/>
    </source>
</evidence>
<proteinExistence type="predicted"/>
<reference evidence="2" key="1">
    <citation type="submission" date="2017-07" db="EMBL/GenBank/DDBJ databases">
        <title>Taro Niue Genome Assembly and Annotation.</title>
        <authorList>
            <person name="Atibalentja N."/>
            <person name="Keating K."/>
            <person name="Fields C.J."/>
        </authorList>
    </citation>
    <scope>NUCLEOTIDE SEQUENCE</scope>
    <source>
        <strain evidence="2">Niue_2</strain>
        <tissue evidence="2">Leaf</tissue>
    </source>
</reference>
<feature type="region of interest" description="Disordered" evidence="1">
    <location>
        <begin position="1"/>
        <end position="49"/>
    </location>
</feature>
<comment type="caution">
    <text evidence="2">The sequence shown here is derived from an EMBL/GenBank/DDBJ whole genome shotgun (WGS) entry which is preliminary data.</text>
</comment>
<accession>A0A843V0Y5</accession>
<dbReference type="Proteomes" id="UP000652761">
    <property type="component" value="Unassembled WGS sequence"/>
</dbReference>
<evidence type="ECO:0000313" key="3">
    <source>
        <dbReference type="Proteomes" id="UP000652761"/>
    </source>
</evidence>
<sequence>MVRFSRRRMTSNRTGEAAMAMEFGAGGVVESHRGRRENDRGKLICHIQH</sequence>
<evidence type="ECO:0000313" key="2">
    <source>
        <dbReference type="EMBL" id="MQL85429.1"/>
    </source>
</evidence>
<organism evidence="2 3">
    <name type="scientific">Colocasia esculenta</name>
    <name type="common">Wild taro</name>
    <name type="synonym">Arum esculentum</name>
    <dbReference type="NCBI Taxonomy" id="4460"/>
    <lineage>
        <taxon>Eukaryota</taxon>
        <taxon>Viridiplantae</taxon>
        <taxon>Streptophyta</taxon>
        <taxon>Embryophyta</taxon>
        <taxon>Tracheophyta</taxon>
        <taxon>Spermatophyta</taxon>
        <taxon>Magnoliopsida</taxon>
        <taxon>Liliopsida</taxon>
        <taxon>Araceae</taxon>
        <taxon>Aroideae</taxon>
        <taxon>Colocasieae</taxon>
        <taxon>Colocasia</taxon>
    </lineage>
</organism>
<name>A0A843V0Y5_COLES</name>
<feature type="compositionally biased region" description="Basic and acidic residues" evidence="1">
    <location>
        <begin position="30"/>
        <end position="42"/>
    </location>
</feature>
<feature type="compositionally biased region" description="Basic residues" evidence="1">
    <location>
        <begin position="1"/>
        <end position="10"/>
    </location>
</feature>
<protein>
    <submittedName>
        <fullName evidence="2">Uncharacterized protein</fullName>
    </submittedName>
</protein>
<dbReference type="EMBL" id="NMUH01000827">
    <property type="protein sequence ID" value="MQL85429.1"/>
    <property type="molecule type" value="Genomic_DNA"/>
</dbReference>
<keyword evidence="3" id="KW-1185">Reference proteome</keyword>
<dbReference type="AlphaFoldDB" id="A0A843V0Y5"/>